<dbReference type="PANTHER" id="PTHR11022:SF41">
    <property type="entry name" value="PEPTIDOGLYCAN-RECOGNITION PROTEIN LC-RELATED"/>
    <property type="match status" value="1"/>
</dbReference>
<comment type="caution">
    <text evidence="6">The sequence shown here is derived from an EMBL/GenBank/DDBJ whole genome shotgun (WGS) entry which is preliminary data.</text>
</comment>
<proteinExistence type="inferred from homology"/>
<feature type="chain" id="PRO_5007562516" evidence="3">
    <location>
        <begin position="24"/>
        <end position="588"/>
    </location>
</feature>
<dbReference type="Proteomes" id="UP000243589">
    <property type="component" value="Unassembled WGS sequence"/>
</dbReference>
<dbReference type="Pfam" id="PF08310">
    <property type="entry name" value="LGFP"/>
    <property type="match status" value="2"/>
</dbReference>
<evidence type="ECO:0000259" key="4">
    <source>
        <dbReference type="SMART" id="SM00644"/>
    </source>
</evidence>
<dbReference type="SMART" id="SM00701">
    <property type="entry name" value="PGRP"/>
    <property type="match status" value="1"/>
</dbReference>
<feature type="region of interest" description="Disordered" evidence="2">
    <location>
        <begin position="167"/>
        <end position="208"/>
    </location>
</feature>
<evidence type="ECO:0000313" key="7">
    <source>
        <dbReference type="Proteomes" id="UP000243589"/>
    </source>
</evidence>
<name>A0A150H8S9_9MICO</name>
<feature type="compositionally biased region" description="Acidic residues" evidence="2">
    <location>
        <begin position="115"/>
        <end position="126"/>
    </location>
</feature>
<dbReference type="EMBL" id="LQQC01000010">
    <property type="protein sequence ID" value="KXZ58431.1"/>
    <property type="molecule type" value="Genomic_DNA"/>
</dbReference>
<dbReference type="SUPFAM" id="SSF55846">
    <property type="entry name" value="N-acetylmuramoyl-L-alanine amidase-like"/>
    <property type="match status" value="1"/>
</dbReference>
<dbReference type="InterPro" id="IPR036505">
    <property type="entry name" value="Amidase/PGRP_sf"/>
</dbReference>
<dbReference type="AlphaFoldDB" id="A0A150H8S9"/>
<feature type="region of interest" description="Disordered" evidence="2">
    <location>
        <begin position="412"/>
        <end position="454"/>
    </location>
</feature>
<feature type="compositionally biased region" description="Basic and acidic residues" evidence="2">
    <location>
        <begin position="51"/>
        <end position="62"/>
    </location>
</feature>
<dbReference type="CDD" id="cd06583">
    <property type="entry name" value="PGRP"/>
    <property type="match status" value="1"/>
</dbReference>
<feature type="domain" description="N-acetylmuramoyl-L-alanine amidase" evidence="4">
    <location>
        <begin position="234"/>
        <end position="395"/>
    </location>
</feature>
<evidence type="ECO:0000256" key="2">
    <source>
        <dbReference type="SAM" id="MobiDB-lite"/>
    </source>
</evidence>
<dbReference type="PATRIC" id="fig|479117.4.peg.1466"/>
<feature type="compositionally biased region" description="Basic and acidic residues" evidence="2">
    <location>
        <begin position="422"/>
        <end position="436"/>
    </location>
</feature>
<sequence>MRHLPATLGALGVAVAVAVPAAAAPNADSSAEPAPQETAKNAPQETDNDGQEPKVDTVKQKVDADSTALIDATGTNDENTVVIFGATWAGDAQPKVEYRSKVTNSLKWSMWQELEADPDEGPDDGSNEANTPGTGAVSAAYNEKIEVRTKGAPVTVTVTTTPITDADRTMFGGVNDEGTFSSPDLNEPASSAPEADSTSAAGSGPIAGGKLNAKKAASIGGFKYFSRKQWGARKARCSTSTTNRNTATIIHHTEGSNSYSKEQVPGILRGIQSYHQGSRHWCDIGYNMLVDKYGNIYEGRPKLDKAAIGAHASSVNRGTFGISVIGSYKKKAPEAAINSVARIVAWQSSKWNWKIDSKVTLTSAGGATRKYPKGAKMTVQRVSSHRDIGNTDCPGDGLYSQLGDIRKKAIGFQKGKPPAPAEKPKSPIQKFHEANKSKTGKPTGKEHGGLPGGGAYRAFEKGAVHHSPKTGTHFTRFGSGIQKAWAAQAFERGALGYPTGEESCTIKDGGCYQAFQNGSIHWSPKIGARKLMYDSAIRKEWAKQGFERGSLGYPTTEEFTWGKYKRVNFEGGYLTWTKEEGVKHHKKK</sequence>
<dbReference type="Gene3D" id="3.40.80.10">
    <property type="entry name" value="Peptidoglycan recognition protein-like"/>
    <property type="match status" value="1"/>
</dbReference>
<feature type="domain" description="Peptidoglycan recognition protein family" evidence="5">
    <location>
        <begin position="226"/>
        <end position="366"/>
    </location>
</feature>
<keyword evidence="7" id="KW-1185">Reference proteome</keyword>
<comment type="similarity">
    <text evidence="1">Belongs to the N-acetylmuramoyl-L-alanine amidase 2 family.</text>
</comment>
<dbReference type="InterPro" id="IPR002502">
    <property type="entry name" value="Amidase_domain"/>
</dbReference>
<dbReference type="GO" id="GO:0008270">
    <property type="term" value="F:zinc ion binding"/>
    <property type="evidence" value="ECO:0007669"/>
    <property type="project" value="InterPro"/>
</dbReference>
<reference evidence="6 7" key="1">
    <citation type="submission" date="2016-01" db="EMBL/GenBank/DDBJ databases">
        <title>Use of Whole Genome Sequencing to ascertain that Brevibacterium massiliense (Roux, Raoult 2009) is a later heterotypic synonym of Brevibacterium ravenspurgense (Mages 2008).</title>
        <authorList>
            <person name="Bernier A.-M."/>
            <person name="Burdz T."/>
            <person name="Huynh C."/>
            <person name="Pachecho A.L."/>
            <person name="Wiebe D."/>
            <person name="Bonner C."/>
            <person name="Bernard K."/>
        </authorList>
    </citation>
    <scope>NUCLEOTIDE SEQUENCE [LARGE SCALE GENOMIC DNA]</scope>
    <source>
        <strain evidence="6 7">CCUG56047</strain>
    </source>
</reference>
<dbReference type="RefSeq" id="WP_062021872.1">
    <property type="nucleotide sequence ID" value="NZ_LQQC01000010.1"/>
</dbReference>
<dbReference type="GO" id="GO:0009253">
    <property type="term" value="P:peptidoglycan catabolic process"/>
    <property type="evidence" value="ECO:0007669"/>
    <property type="project" value="InterPro"/>
</dbReference>
<evidence type="ECO:0000256" key="3">
    <source>
        <dbReference type="SAM" id="SignalP"/>
    </source>
</evidence>
<evidence type="ECO:0000313" key="6">
    <source>
        <dbReference type="EMBL" id="KXZ58431.1"/>
    </source>
</evidence>
<dbReference type="InterPro" id="IPR013207">
    <property type="entry name" value="LGFP"/>
</dbReference>
<feature type="compositionally biased region" description="Low complexity" evidence="2">
    <location>
        <begin position="22"/>
        <end position="35"/>
    </location>
</feature>
<dbReference type="SMART" id="SM00644">
    <property type="entry name" value="Ami_2"/>
    <property type="match status" value="1"/>
</dbReference>
<accession>A0A150H8S9</accession>
<dbReference type="Pfam" id="PF01510">
    <property type="entry name" value="Amidase_2"/>
    <property type="match status" value="1"/>
</dbReference>
<dbReference type="GO" id="GO:0008745">
    <property type="term" value="F:N-acetylmuramoyl-L-alanine amidase activity"/>
    <property type="evidence" value="ECO:0007669"/>
    <property type="project" value="InterPro"/>
</dbReference>
<dbReference type="PANTHER" id="PTHR11022">
    <property type="entry name" value="PEPTIDOGLYCAN RECOGNITION PROTEIN"/>
    <property type="match status" value="1"/>
</dbReference>
<evidence type="ECO:0000259" key="5">
    <source>
        <dbReference type="SMART" id="SM00701"/>
    </source>
</evidence>
<gene>
    <name evidence="6" type="ORF">Bravens_01480</name>
</gene>
<dbReference type="InterPro" id="IPR006619">
    <property type="entry name" value="PGRP_domain_met/bac"/>
</dbReference>
<keyword evidence="3" id="KW-0732">Signal</keyword>
<feature type="region of interest" description="Disordered" evidence="2">
    <location>
        <begin position="115"/>
        <end position="135"/>
    </location>
</feature>
<dbReference type="InterPro" id="IPR015510">
    <property type="entry name" value="PGRP"/>
</dbReference>
<feature type="region of interest" description="Disordered" evidence="2">
    <location>
        <begin position="22"/>
        <end position="62"/>
    </location>
</feature>
<protein>
    <submittedName>
        <fullName evidence="6">LGFP repeat protein</fullName>
    </submittedName>
</protein>
<evidence type="ECO:0000256" key="1">
    <source>
        <dbReference type="ARBA" id="ARBA00007553"/>
    </source>
</evidence>
<feature type="signal peptide" evidence="3">
    <location>
        <begin position="1"/>
        <end position="23"/>
    </location>
</feature>
<organism evidence="6 7">
    <name type="scientific">Brevibacterium ravenspurgense</name>
    <dbReference type="NCBI Taxonomy" id="479117"/>
    <lineage>
        <taxon>Bacteria</taxon>
        <taxon>Bacillati</taxon>
        <taxon>Actinomycetota</taxon>
        <taxon>Actinomycetes</taxon>
        <taxon>Micrococcales</taxon>
        <taxon>Brevibacteriaceae</taxon>
        <taxon>Brevibacterium</taxon>
    </lineage>
</organism>